<dbReference type="PANTHER" id="PTHR43464">
    <property type="entry name" value="METHYLTRANSFERASE"/>
    <property type="match status" value="1"/>
</dbReference>
<evidence type="ECO:0000256" key="2">
    <source>
        <dbReference type="ARBA" id="ARBA00022679"/>
    </source>
</evidence>
<keyword evidence="6" id="KW-1185">Reference proteome</keyword>
<keyword evidence="1 5" id="KW-0489">Methyltransferase</keyword>
<dbReference type="CDD" id="cd02440">
    <property type="entry name" value="AdoMet_MTases"/>
    <property type="match status" value="1"/>
</dbReference>
<organism evidence="5 6">
    <name type="scientific">Pedobacter caeni</name>
    <dbReference type="NCBI Taxonomy" id="288992"/>
    <lineage>
        <taxon>Bacteria</taxon>
        <taxon>Pseudomonadati</taxon>
        <taxon>Bacteroidota</taxon>
        <taxon>Sphingobacteriia</taxon>
        <taxon>Sphingobacteriales</taxon>
        <taxon>Sphingobacteriaceae</taxon>
        <taxon>Pedobacter</taxon>
    </lineage>
</organism>
<reference evidence="6" key="1">
    <citation type="submission" date="2016-11" db="EMBL/GenBank/DDBJ databases">
        <authorList>
            <person name="Varghese N."/>
            <person name="Submissions S."/>
        </authorList>
    </citation>
    <scope>NUCLEOTIDE SEQUENCE [LARGE SCALE GENOMIC DNA]</scope>
    <source>
        <strain evidence="6">DSM 16990</strain>
    </source>
</reference>
<dbReference type="PANTHER" id="PTHR43464:SF19">
    <property type="entry name" value="UBIQUINONE BIOSYNTHESIS O-METHYLTRANSFERASE, MITOCHONDRIAL"/>
    <property type="match status" value="1"/>
</dbReference>
<proteinExistence type="predicted"/>
<dbReference type="Proteomes" id="UP000184287">
    <property type="component" value="Unassembled WGS sequence"/>
</dbReference>
<evidence type="ECO:0000313" key="5">
    <source>
        <dbReference type="EMBL" id="SHE66739.1"/>
    </source>
</evidence>
<evidence type="ECO:0000313" key="6">
    <source>
        <dbReference type="Proteomes" id="UP000184287"/>
    </source>
</evidence>
<evidence type="ECO:0000259" key="4">
    <source>
        <dbReference type="Pfam" id="PF08241"/>
    </source>
</evidence>
<dbReference type="AlphaFoldDB" id="A0A1M4VCR4"/>
<dbReference type="Pfam" id="PF08241">
    <property type="entry name" value="Methyltransf_11"/>
    <property type="match status" value="1"/>
</dbReference>
<accession>A0A1M4VCR4</accession>
<evidence type="ECO:0000256" key="1">
    <source>
        <dbReference type="ARBA" id="ARBA00022603"/>
    </source>
</evidence>
<dbReference type="SUPFAM" id="SSF53335">
    <property type="entry name" value="S-adenosyl-L-methionine-dependent methyltransferases"/>
    <property type="match status" value="1"/>
</dbReference>
<evidence type="ECO:0000256" key="3">
    <source>
        <dbReference type="ARBA" id="ARBA00022691"/>
    </source>
</evidence>
<keyword evidence="2 5" id="KW-0808">Transferase</keyword>
<dbReference type="STRING" id="288992.SAMN04488522_101864"/>
<dbReference type="InterPro" id="IPR013216">
    <property type="entry name" value="Methyltransf_11"/>
</dbReference>
<dbReference type="EMBL" id="FQUQ01000001">
    <property type="protein sequence ID" value="SHE66739.1"/>
    <property type="molecule type" value="Genomic_DNA"/>
</dbReference>
<gene>
    <name evidence="5" type="ORF">SAMN04488522_101864</name>
</gene>
<dbReference type="Gene3D" id="3.40.50.150">
    <property type="entry name" value="Vaccinia Virus protein VP39"/>
    <property type="match status" value="1"/>
</dbReference>
<dbReference type="GO" id="GO:0008757">
    <property type="term" value="F:S-adenosylmethionine-dependent methyltransferase activity"/>
    <property type="evidence" value="ECO:0007669"/>
    <property type="project" value="InterPro"/>
</dbReference>
<sequence length="230" mass="25884">MGGQILKCSFLQSNKSICGGGDYPYFCFMKEDLRHQFGNIDIYLFDQLLKGTYDDCQSILDAGCGQGRNVGYFLRSGYQVYGVDSSADNIARIKQMAAPFSGSSSQDNFKIGLVENLPFNDGQFDLVISSAVLHFASNLQHFEEMLNSMWRVIRPGGYLFCRLASDIGIESLVRSIGNGRYLLPDESERFLVNQEMLFAFTKKLGATLHEPIKTTNVQNLRSMTTWCLRK</sequence>
<name>A0A1M4VCR4_9SPHI</name>
<dbReference type="GO" id="GO:0032259">
    <property type="term" value="P:methylation"/>
    <property type="evidence" value="ECO:0007669"/>
    <property type="project" value="UniProtKB-KW"/>
</dbReference>
<feature type="domain" description="Methyltransferase type 11" evidence="4">
    <location>
        <begin position="60"/>
        <end position="161"/>
    </location>
</feature>
<keyword evidence="3" id="KW-0949">S-adenosyl-L-methionine</keyword>
<dbReference type="InterPro" id="IPR029063">
    <property type="entry name" value="SAM-dependent_MTases_sf"/>
</dbReference>
<protein>
    <submittedName>
        <fullName evidence="5">Methyltransferase domain-containing protein</fullName>
    </submittedName>
</protein>